<dbReference type="OrthoDB" id="2182676at2"/>
<keyword evidence="1" id="KW-0812">Transmembrane</keyword>
<evidence type="ECO:0000256" key="1">
    <source>
        <dbReference type="SAM" id="Phobius"/>
    </source>
</evidence>
<accession>A0A2P8H5E1</accession>
<gene>
    <name evidence="2" type="ORF">B0H99_10292</name>
</gene>
<dbReference type="EMBL" id="PYAT01000002">
    <property type="protein sequence ID" value="PSL41409.1"/>
    <property type="molecule type" value="Genomic_DNA"/>
</dbReference>
<feature type="transmembrane region" description="Helical" evidence="1">
    <location>
        <begin position="105"/>
        <end position="125"/>
    </location>
</feature>
<proteinExistence type="predicted"/>
<dbReference type="Proteomes" id="UP000242682">
    <property type="component" value="Unassembled WGS sequence"/>
</dbReference>
<evidence type="ECO:0000313" key="2">
    <source>
        <dbReference type="EMBL" id="PSL41409.1"/>
    </source>
</evidence>
<feature type="transmembrane region" description="Helical" evidence="1">
    <location>
        <begin position="169"/>
        <end position="191"/>
    </location>
</feature>
<feature type="transmembrane region" description="Helical" evidence="1">
    <location>
        <begin position="21"/>
        <end position="45"/>
    </location>
</feature>
<protein>
    <submittedName>
        <fullName evidence="2">Putative membrane protein YesL</fullName>
    </submittedName>
</protein>
<reference evidence="2 3" key="1">
    <citation type="submission" date="2018-03" db="EMBL/GenBank/DDBJ databases">
        <title>Genomic Encyclopedia of Type Strains, Phase III (KMG-III): the genomes of soil and plant-associated and newly described type strains.</title>
        <authorList>
            <person name="Whitman W."/>
        </authorList>
    </citation>
    <scope>NUCLEOTIDE SEQUENCE [LARGE SCALE GENOMIC DNA]</scope>
    <source>
        <strain evidence="2 3">CGMCC 1.12259</strain>
    </source>
</reference>
<name>A0A2P8H5E1_9BACL</name>
<dbReference type="Pfam" id="PF04854">
    <property type="entry name" value="DUF624"/>
    <property type="match status" value="1"/>
</dbReference>
<evidence type="ECO:0000313" key="3">
    <source>
        <dbReference type="Proteomes" id="UP000242682"/>
    </source>
</evidence>
<sequence length="234" mass="26954">MRDFSGLTETLYIATEWIMRFSVVNVLWFFLNIPIFFTIISIFFGNSEQSSFVYLLPLIVLVPLLFFPSTAAVFAMARDWIIKKDQASLIKSYFLHFKVNFKKSFLSGLVLTAAWLVWILDFSFFKNESDLLRVVFIVLGLILLVLTINFFSLNAHYQMNIKELLKNTFFVTLGNPLLSLFILVSNLSLFYVSMTELLFLVPLFAGTISAFLSFLAFYRFSLKVEKKALGNKEG</sequence>
<feature type="transmembrane region" description="Helical" evidence="1">
    <location>
        <begin position="131"/>
        <end position="157"/>
    </location>
</feature>
<dbReference type="InterPro" id="IPR006938">
    <property type="entry name" value="DUF624"/>
</dbReference>
<feature type="transmembrane region" description="Helical" evidence="1">
    <location>
        <begin position="197"/>
        <end position="218"/>
    </location>
</feature>
<keyword evidence="1" id="KW-0472">Membrane</keyword>
<keyword evidence="3" id="KW-1185">Reference proteome</keyword>
<feature type="transmembrane region" description="Helical" evidence="1">
    <location>
        <begin position="51"/>
        <end position="77"/>
    </location>
</feature>
<comment type="caution">
    <text evidence="2">The sequence shown here is derived from an EMBL/GenBank/DDBJ whole genome shotgun (WGS) entry which is preliminary data.</text>
</comment>
<dbReference type="AlphaFoldDB" id="A0A2P8H5E1"/>
<organism evidence="2 3">
    <name type="scientific">Planomicrobium soli</name>
    <dbReference type="NCBI Taxonomy" id="1176648"/>
    <lineage>
        <taxon>Bacteria</taxon>
        <taxon>Bacillati</taxon>
        <taxon>Bacillota</taxon>
        <taxon>Bacilli</taxon>
        <taxon>Bacillales</taxon>
        <taxon>Caryophanaceae</taxon>
        <taxon>Planomicrobium</taxon>
    </lineage>
</organism>
<dbReference type="RefSeq" id="WP_106532106.1">
    <property type="nucleotide sequence ID" value="NZ_PYAT01000002.1"/>
</dbReference>
<keyword evidence="1" id="KW-1133">Transmembrane helix</keyword>